<dbReference type="Proteomes" id="UP000305546">
    <property type="component" value="Unassembled WGS sequence"/>
</dbReference>
<evidence type="ECO:0000313" key="2">
    <source>
        <dbReference type="EMBL" id="TNC29216.1"/>
    </source>
</evidence>
<dbReference type="AlphaFoldDB" id="A0A5C4M778"/>
<sequence length="104" mass="10381">MFVGASNAPLAVLCIELFAARVRFATGAIGQALDAGLIGGSRPLVATALIAATGLALAPAYYLVVFVVLALIIMAALVPETRGADLASGEVALGASKITRNTVA</sequence>
<evidence type="ECO:0000256" key="1">
    <source>
        <dbReference type="SAM" id="Phobius"/>
    </source>
</evidence>
<organism evidence="2 3">
    <name type="scientific">Amycolatopsis alkalitolerans</name>
    <dbReference type="NCBI Taxonomy" id="2547244"/>
    <lineage>
        <taxon>Bacteria</taxon>
        <taxon>Bacillati</taxon>
        <taxon>Actinomycetota</taxon>
        <taxon>Actinomycetes</taxon>
        <taxon>Pseudonocardiales</taxon>
        <taxon>Pseudonocardiaceae</taxon>
        <taxon>Amycolatopsis</taxon>
    </lineage>
</organism>
<gene>
    <name evidence="2" type="ORF">FG385_03835</name>
</gene>
<protein>
    <recommendedName>
        <fullName evidence="4">MFS transporter</fullName>
    </recommendedName>
</protein>
<name>A0A5C4M778_9PSEU</name>
<dbReference type="EMBL" id="VDFW01000002">
    <property type="protein sequence ID" value="TNC29216.1"/>
    <property type="molecule type" value="Genomic_DNA"/>
</dbReference>
<keyword evidence="1" id="KW-1133">Transmembrane helix</keyword>
<reference evidence="2 3" key="1">
    <citation type="submission" date="2019-06" db="EMBL/GenBank/DDBJ databases">
        <title>Amycolatopsis alkalitolerans sp. nov., isolated from Gastrodia elata Blume.</title>
        <authorList>
            <person name="Narsing Rao M.P."/>
            <person name="Li W.J."/>
        </authorList>
    </citation>
    <scope>NUCLEOTIDE SEQUENCE [LARGE SCALE GENOMIC DNA]</scope>
    <source>
        <strain evidence="2 3">SYSUP0005</strain>
    </source>
</reference>
<accession>A0A5C4M778</accession>
<keyword evidence="1" id="KW-0472">Membrane</keyword>
<evidence type="ECO:0008006" key="4">
    <source>
        <dbReference type="Google" id="ProtNLM"/>
    </source>
</evidence>
<comment type="caution">
    <text evidence="2">The sequence shown here is derived from an EMBL/GenBank/DDBJ whole genome shotgun (WGS) entry which is preliminary data.</text>
</comment>
<dbReference type="InterPro" id="IPR036259">
    <property type="entry name" value="MFS_trans_sf"/>
</dbReference>
<feature type="transmembrane region" description="Helical" evidence="1">
    <location>
        <begin position="60"/>
        <end position="78"/>
    </location>
</feature>
<keyword evidence="3" id="KW-1185">Reference proteome</keyword>
<evidence type="ECO:0000313" key="3">
    <source>
        <dbReference type="Proteomes" id="UP000305546"/>
    </source>
</evidence>
<proteinExistence type="predicted"/>
<dbReference type="SUPFAM" id="SSF103473">
    <property type="entry name" value="MFS general substrate transporter"/>
    <property type="match status" value="1"/>
</dbReference>
<dbReference type="RefSeq" id="WP_139095160.1">
    <property type="nucleotide sequence ID" value="NZ_VDFW01000002.1"/>
</dbReference>
<keyword evidence="1" id="KW-0812">Transmembrane</keyword>